<organism evidence="2 3">
    <name type="scientific">Actinomadura soli</name>
    <dbReference type="NCBI Taxonomy" id="2508997"/>
    <lineage>
        <taxon>Bacteria</taxon>
        <taxon>Bacillati</taxon>
        <taxon>Actinomycetota</taxon>
        <taxon>Actinomycetes</taxon>
        <taxon>Streptosporangiales</taxon>
        <taxon>Thermomonosporaceae</taxon>
        <taxon>Actinomadura</taxon>
    </lineage>
</organism>
<dbReference type="RefSeq" id="WP_138649003.1">
    <property type="nucleotide sequence ID" value="NZ_VCKW01000234.1"/>
</dbReference>
<feature type="transmembrane region" description="Helical" evidence="1">
    <location>
        <begin position="101"/>
        <end position="130"/>
    </location>
</feature>
<reference evidence="2 3" key="1">
    <citation type="submission" date="2019-05" db="EMBL/GenBank/DDBJ databases">
        <title>Draft genome sequence of Actinomadura sp. 14C53.</title>
        <authorList>
            <person name="Saricaoglu S."/>
            <person name="Isik K."/>
        </authorList>
    </citation>
    <scope>NUCLEOTIDE SEQUENCE [LARGE SCALE GENOMIC DNA]</scope>
    <source>
        <strain evidence="2 3">14C53</strain>
    </source>
</reference>
<keyword evidence="1" id="KW-1133">Transmembrane helix</keyword>
<sequence length="258" mass="27166">MDAVAAEWWKLRSVRSTYWTLSAAAAVFVFVLLLAFQMAHIWDGLSVERRADFTLRPLQELGGWAAALCLAVLGVLSVTSEYRSGMIRTTLTVVPRRGRVLAAKAAVVGTVALVAGEAVSIGSFLGTRLVVGDRPFPDQGASIAHDLPDFAIVGASVAVFALLGMSLGVLLRSTAGALVSVVFLWHVLPLLVFQLPEPWNERVGSVMPGALPGQIAGRSADSSIYGDLLPPGAAAAVMLAYALVPLMLAGFALSRRDA</sequence>
<dbReference type="Proteomes" id="UP000309174">
    <property type="component" value="Unassembled WGS sequence"/>
</dbReference>
<dbReference type="EMBL" id="VCKW01000234">
    <property type="protein sequence ID" value="TMQ91122.1"/>
    <property type="molecule type" value="Genomic_DNA"/>
</dbReference>
<feature type="transmembrane region" description="Helical" evidence="1">
    <location>
        <begin position="18"/>
        <end position="41"/>
    </location>
</feature>
<comment type="caution">
    <text evidence="2">The sequence shown here is derived from an EMBL/GenBank/DDBJ whole genome shotgun (WGS) entry which is preliminary data.</text>
</comment>
<evidence type="ECO:0000256" key="1">
    <source>
        <dbReference type="SAM" id="Phobius"/>
    </source>
</evidence>
<feature type="transmembrane region" description="Helical" evidence="1">
    <location>
        <begin position="177"/>
        <end position="195"/>
    </location>
</feature>
<name>A0A5C4J3R0_9ACTN</name>
<keyword evidence="1" id="KW-0472">Membrane</keyword>
<dbReference type="AlphaFoldDB" id="A0A5C4J3R0"/>
<evidence type="ECO:0000313" key="2">
    <source>
        <dbReference type="EMBL" id="TMQ91122.1"/>
    </source>
</evidence>
<proteinExistence type="predicted"/>
<keyword evidence="3" id="KW-1185">Reference proteome</keyword>
<feature type="transmembrane region" description="Helical" evidence="1">
    <location>
        <begin position="233"/>
        <end position="253"/>
    </location>
</feature>
<protein>
    <submittedName>
        <fullName evidence="2">ABC transporter permease</fullName>
    </submittedName>
</protein>
<evidence type="ECO:0000313" key="3">
    <source>
        <dbReference type="Proteomes" id="UP000309174"/>
    </source>
</evidence>
<dbReference type="OrthoDB" id="5188656at2"/>
<feature type="transmembrane region" description="Helical" evidence="1">
    <location>
        <begin position="61"/>
        <end position="80"/>
    </location>
</feature>
<feature type="transmembrane region" description="Helical" evidence="1">
    <location>
        <begin position="150"/>
        <end position="170"/>
    </location>
</feature>
<gene>
    <name evidence="2" type="ORF">ETD83_32350</name>
</gene>
<dbReference type="Pfam" id="PF12730">
    <property type="entry name" value="ABC2_membrane_4"/>
    <property type="match status" value="1"/>
</dbReference>
<keyword evidence="1" id="KW-0812">Transmembrane</keyword>
<accession>A0A5C4J3R0</accession>